<dbReference type="EMBL" id="JYNY01000067">
    <property type="protein sequence ID" value="KJJ85838.1"/>
    <property type="molecule type" value="Genomic_DNA"/>
</dbReference>
<feature type="non-terminal residue" evidence="1">
    <location>
        <position position="334"/>
    </location>
</feature>
<protein>
    <submittedName>
        <fullName evidence="1">Uncharacterized protein</fullName>
    </submittedName>
</protein>
<sequence length="334" mass="38489">MREIQNRKLQKMNLSHIHTMIGTKEKIEAILRYGGINIDTSYVNDVLKKWNVPVVRSEEELAQIIKEMSATRKFITKKSPGTSGLRENGAEKILEDIHAKIKDSIVPQELREYAAASNLREIIETTKQANAPPKFINELIETLVGKFLVVVPVPYDSLGFIRSDGEKDIYVITERKEDKDIIYVTTGLLKYIRENKKENLLSELLAHEFSENWLGKSHRKAVQSELYFSKNKHYSELTALAIDSATVEDIGYLKSIKKKHPADKDNKFYEYVQNKLKVLEIEKQSRDLKEPRKQAIPTSQSSQTITPIRTLEETLKYIYDENQKKDAKGEPIRP</sequence>
<accession>A0A0F0CR93</accession>
<gene>
    <name evidence="1" type="ORF">OMAG_000313</name>
</gene>
<comment type="caution">
    <text evidence="1">The sequence shown here is derived from an EMBL/GenBank/DDBJ whole genome shotgun (WGS) entry which is preliminary data.</text>
</comment>
<reference evidence="1 2" key="1">
    <citation type="submission" date="2015-02" db="EMBL/GenBank/DDBJ databases">
        <title>Single-cell genomics of uncultivated deep-branching MTB reveals a conserved set of magnetosome genes.</title>
        <authorList>
            <person name="Kolinko S."/>
            <person name="Richter M."/>
            <person name="Glockner F.O."/>
            <person name="Brachmann A."/>
            <person name="Schuler D."/>
        </authorList>
    </citation>
    <scope>NUCLEOTIDE SEQUENCE [LARGE SCALE GENOMIC DNA]</scope>
    <source>
        <strain evidence="1">SKK-01</strain>
    </source>
</reference>
<proteinExistence type="predicted"/>
<keyword evidence="2" id="KW-1185">Reference proteome</keyword>
<evidence type="ECO:0000313" key="2">
    <source>
        <dbReference type="Proteomes" id="UP000033428"/>
    </source>
</evidence>
<dbReference type="AlphaFoldDB" id="A0A0F0CR93"/>
<organism evidence="1 2">
    <name type="scientific">Candidatus Omnitrophus magneticus</name>
    <dbReference type="NCBI Taxonomy" id="1609969"/>
    <lineage>
        <taxon>Bacteria</taxon>
        <taxon>Pseudomonadati</taxon>
        <taxon>Candidatus Omnitrophota</taxon>
        <taxon>Candidatus Omnitrophus</taxon>
    </lineage>
</organism>
<name>A0A0F0CR93_9BACT</name>
<dbReference type="Proteomes" id="UP000033428">
    <property type="component" value="Unassembled WGS sequence"/>
</dbReference>
<evidence type="ECO:0000313" key="1">
    <source>
        <dbReference type="EMBL" id="KJJ85838.1"/>
    </source>
</evidence>